<proteinExistence type="predicted"/>
<reference evidence="2" key="1">
    <citation type="journal article" date="2023" name="PhytoFront">
        <title>Draft Genome Resources of Seven Strains of Tilletia horrida, Causal Agent of Kernel Smut of Rice.</title>
        <authorList>
            <person name="Khanal S."/>
            <person name="Antony Babu S."/>
            <person name="Zhou X.G."/>
        </authorList>
    </citation>
    <scope>NUCLEOTIDE SEQUENCE</scope>
    <source>
        <strain evidence="2">TX6</strain>
    </source>
</reference>
<organism evidence="2 3">
    <name type="scientific">Tilletia horrida</name>
    <dbReference type="NCBI Taxonomy" id="155126"/>
    <lineage>
        <taxon>Eukaryota</taxon>
        <taxon>Fungi</taxon>
        <taxon>Dikarya</taxon>
        <taxon>Basidiomycota</taxon>
        <taxon>Ustilaginomycotina</taxon>
        <taxon>Exobasidiomycetes</taxon>
        <taxon>Tilletiales</taxon>
        <taxon>Tilletiaceae</taxon>
        <taxon>Tilletia</taxon>
    </lineage>
</organism>
<gene>
    <name evidence="2" type="ORF">OC846_005868</name>
</gene>
<dbReference type="AlphaFoldDB" id="A0AAN6JVK3"/>
<dbReference type="Proteomes" id="UP001176517">
    <property type="component" value="Unassembled WGS sequence"/>
</dbReference>
<evidence type="ECO:0000313" key="3">
    <source>
        <dbReference type="Proteomes" id="UP001176517"/>
    </source>
</evidence>
<name>A0AAN6JVK3_9BASI</name>
<feature type="region of interest" description="Disordered" evidence="1">
    <location>
        <begin position="42"/>
        <end position="63"/>
    </location>
</feature>
<feature type="compositionally biased region" description="Polar residues" evidence="1">
    <location>
        <begin position="1"/>
        <end position="11"/>
    </location>
</feature>
<comment type="caution">
    <text evidence="2">The sequence shown here is derived from an EMBL/GenBank/DDBJ whole genome shotgun (WGS) entry which is preliminary data.</text>
</comment>
<keyword evidence="3" id="KW-1185">Reference proteome</keyword>
<accession>A0AAN6JVK3</accession>
<dbReference type="EMBL" id="JAPDMZ010000255">
    <property type="protein sequence ID" value="KAK0544921.1"/>
    <property type="molecule type" value="Genomic_DNA"/>
</dbReference>
<protein>
    <submittedName>
        <fullName evidence="2">Uncharacterized protein</fullName>
    </submittedName>
</protein>
<evidence type="ECO:0000313" key="2">
    <source>
        <dbReference type="EMBL" id="KAK0544921.1"/>
    </source>
</evidence>
<sequence length="278" mass="31914">MFAWLQQTPESEQGYPPGPVAKPYKEPEWKIQIEPLVVDLPEPPTGLYGNDLETPEFPSKTRPRRYFCPPTTLPVRKLGKDSVQKALRRADRLDDETELKGCSIVTPYNVVLPRPLVQNITLSPAQVHAMDVGVATASMDDRWMGRIFYEPDKTAVVTIAYTWNNAWQYELTFQADEEDEDTRDVKWSPTTHWFPSLFQSGNSERAALPFAPARFPRMKLVGLRRESDPRSKGRPARHFSLDAHQEEIVKTARAELEEPLRLLKLLLTMRIQIDDGTW</sequence>
<evidence type="ECO:0000256" key="1">
    <source>
        <dbReference type="SAM" id="MobiDB-lite"/>
    </source>
</evidence>
<feature type="region of interest" description="Disordered" evidence="1">
    <location>
        <begin position="1"/>
        <end position="21"/>
    </location>
</feature>